<dbReference type="EMBL" id="JANFFA010000005">
    <property type="protein sequence ID" value="MDQ2095596.1"/>
    <property type="molecule type" value="Genomic_DNA"/>
</dbReference>
<keyword evidence="4" id="KW-1003">Cell membrane</keyword>
<keyword evidence="3" id="KW-0813">Transport</keyword>
<comment type="subcellular location">
    <subcellularLocation>
        <location evidence="1">Cell membrane</location>
        <topology evidence="1">Multi-pass membrane protein</topology>
    </subcellularLocation>
</comment>
<dbReference type="InterPro" id="IPR002523">
    <property type="entry name" value="MgTranspt_CorA/ZnTranspt_ZntB"/>
</dbReference>
<dbReference type="PANTHER" id="PTHR46494:SF3">
    <property type="entry name" value="ZINC TRANSPORT PROTEIN ZNTB"/>
    <property type="match status" value="1"/>
</dbReference>
<keyword evidence="11" id="KW-0175">Coiled coil</keyword>
<evidence type="ECO:0000256" key="1">
    <source>
        <dbReference type="ARBA" id="ARBA00004651"/>
    </source>
</evidence>
<reference evidence="13" key="1">
    <citation type="submission" date="2022-07" db="EMBL/GenBank/DDBJ databases">
        <authorList>
            <person name="Otstavnykh N."/>
            <person name="Isaeva M."/>
            <person name="Bystritskaya E."/>
        </authorList>
    </citation>
    <scope>NUCLEOTIDE SEQUENCE</scope>
    <source>
        <strain evidence="13">10Alg 79</strain>
    </source>
</reference>
<keyword evidence="8 12" id="KW-1133">Transmembrane helix</keyword>
<dbReference type="RefSeq" id="WP_317627220.1">
    <property type="nucleotide sequence ID" value="NZ_JANFFA010000005.1"/>
</dbReference>
<feature type="coiled-coil region" evidence="11">
    <location>
        <begin position="170"/>
        <end position="197"/>
    </location>
</feature>
<accession>A0AAJ1U945</accession>
<dbReference type="GO" id="GO:0005886">
    <property type="term" value="C:plasma membrane"/>
    <property type="evidence" value="ECO:0007669"/>
    <property type="project" value="UniProtKB-SubCell"/>
</dbReference>
<dbReference type="InterPro" id="IPR045863">
    <property type="entry name" value="CorA_TM1_TM2"/>
</dbReference>
<dbReference type="AlphaFoldDB" id="A0AAJ1U945"/>
<dbReference type="Gene3D" id="3.30.460.20">
    <property type="entry name" value="CorA soluble domain-like"/>
    <property type="match status" value="1"/>
</dbReference>
<organism evidence="13 14">
    <name type="scientific">Rhodalgimonas zhirmunskyi</name>
    <dbReference type="NCBI Taxonomy" id="2964767"/>
    <lineage>
        <taxon>Bacteria</taxon>
        <taxon>Pseudomonadati</taxon>
        <taxon>Pseudomonadota</taxon>
        <taxon>Alphaproteobacteria</taxon>
        <taxon>Rhodobacterales</taxon>
        <taxon>Roseobacteraceae</taxon>
        <taxon>Rhodalgimonas</taxon>
    </lineage>
</organism>
<dbReference type="SUPFAM" id="SSF144083">
    <property type="entry name" value="Magnesium transport protein CorA, transmembrane region"/>
    <property type="match status" value="1"/>
</dbReference>
<proteinExistence type="inferred from homology"/>
<dbReference type="PANTHER" id="PTHR46494">
    <property type="entry name" value="CORA FAMILY METAL ION TRANSPORTER (EUROFUNG)"/>
    <property type="match status" value="1"/>
</dbReference>
<feature type="transmembrane region" description="Helical" evidence="12">
    <location>
        <begin position="284"/>
        <end position="305"/>
    </location>
</feature>
<dbReference type="Gene3D" id="1.20.58.340">
    <property type="entry name" value="Magnesium transport protein CorA, transmembrane region"/>
    <property type="match status" value="2"/>
</dbReference>
<evidence type="ECO:0000256" key="3">
    <source>
        <dbReference type="ARBA" id="ARBA00022448"/>
    </source>
</evidence>
<dbReference type="GO" id="GO:0000287">
    <property type="term" value="F:magnesium ion binding"/>
    <property type="evidence" value="ECO:0007669"/>
    <property type="project" value="TreeGrafter"/>
</dbReference>
<reference evidence="13" key="2">
    <citation type="submission" date="2023-04" db="EMBL/GenBank/DDBJ databases">
        <title>'Rhodoalgimonas zhirmunskyi' gen. nov., isolated from a red alga.</title>
        <authorList>
            <person name="Nedashkovskaya O.I."/>
            <person name="Otstavnykh N.Y."/>
            <person name="Bystritskaya E.P."/>
            <person name="Balabanova L.A."/>
            <person name="Isaeva M.P."/>
        </authorList>
    </citation>
    <scope>NUCLEOTIDE SEQUENCE</scope>
    <source>
        <strain evidence="13">10Alg 79</strain>
    </source>
</reference>
<keyword evidence="7" id="KW-0862">Zinc</keyword>
<dbReference type="GO" id="GO:0015095">
    <property type="term" value="F:magnesium ion transmembrane transporter activity"/>
    <property type="evidence" value="ECO:0007669"/>
    <property type="project" value="TreeGrafter"/>
</dbReference>
<feature type="coiled-coil region" evidence="11">
    <location>
        <begin position="243"/>
        <end position="277"/>
    </location>
</feature>
<comment type="caution">
    <text evidence="13">The sequence shown here is derived from an EMBL/GenBank/DDBJ whole genome shotgun (WGS) entry which is preliminary data.</text>
</comment>
<comment type="similarity">
    <text evidence="2">Belongs to the CorA metal ion transporter (MIT) (TC 1.A.35) family.</text>
</comment>
<dbReference type="GO" id="GO:0015087">
    <property type="term" value="F:cobalt ion transmembrane transporter activity"/>
    <property type="evidence" value="ECO:0007669"/>
    <property type="project" value="TreeGrafter"/>
</dbReference>
<evidence type="ECO:0000256" key="5">
    <source>
        <dbReference type="ARBA" id="ARBA00022519"/>
    </source>
</evidence>
<keyword evidence="9" id="KW-0406">Ion transport</keyword>
<evidence type="ECO:0000256" key="7">
    <source>
        <dbReference type="ARBA" id="ARBA00022833"/>
    </source>
</evidence>
<evidence type="ECO:0000256" key="6">
    <source>
        <dbReference type="ARBA" id="ARBA00022692"/>
    </source>
</evidence>
<gene>
    <name evidence="13" type="ORF">NOI20_15870</name>
</gene>
<evidence type="ECO:0000256" key="12">
    <source>
        <dbReference type="SAM" id="Phobius"/>
    </source>
</evidence>
<evidence type="ECO:0000256" key="8">
    <source>
        <dbReference type="ARBA" id="ARBA00022989"/>
    </source>
</evidence>
<keyword evidence="14" id="KW-1185">Reference proteome</keyword>
<dbReference type="GO" id="GO:0050897">
    <property type="term" value="F:cobalt ion binding"/>
    <property type="evidence" value="ECO:0007669"/>
    <property type="project" value="TreeGrafter"/>
</dbReference>
<evidence type="ECO:0000256" key="11">
    <source>
        <dbReference type="SAM" id="Coils"/>
    </source>
</evidence>
<evidence type="ECO:0000256" key="4">
    <source>
        <dbReference type="ARBA" id="ARBA00022475"/>
    </source>
</evidence>
<keyword evidence="6 12" id="KW-0812">Transmembrane</keyword>
<evidence type="ECO:0000256" key="9">
    <source>
        <dbReference type="ARBA" id="ARBA00023065"/>
    </source>
</evidence>
<keyword evidence="5" id="KW-0997">Cell inner membrane</keyword>
<protein>
    <submittedName>
        <fullName evidence="13">Zinc transporter ZntB</fullName>
    </submittedName>
</protein>
<evidence type="ECO:0000256" key="2">
    <source>
        <dbReference type="ARBA" id="ARBA00009765"/>
    </source>
</evidence>
<evidence type="ECO:0000256" key="10">
    <source>
        <dbReference type="ARBA" id="ARBA00023136"/>
    </source>
</evidence>
<dbReference type="SUPFAM" id="SSF143865">
    <property type="entry name" value="CorA soluble domain-like"/>
    <property type="match status" value="1"/>
</dbReference>
<dbReference type="InterPro" id="IPR045861">
    <property type="entry name" value="CorA_cytoplasmic_dom"/>
</dbReference>
<keyword evidence="10 12" id="KW-0472">Membrane</keyword>
<sequence>MTGRIEIGNDRSGSAHMIDEAGQLITSMQAFHLDGAGGMTAIEVPAGMADLPGDGFNWVHILGRSDEIDAWLRGSGIDLISLAALTAEETAPRATAQGQTILVNLRGVNLSPGAEPEDMVSIRMFISERLVISLQRRPLYAVRDVIRDGEGGHGAVSPGELVARIALRLAERAEPVVMALNERVDELEDQVIEENSSVQRGDLADIRRMAIMMRRYMFPQRDALNRFELEEMDWLHGLGRSRLREAAERMTRLAEELDSIRDRAQIVRDEVMDLRGEAMNRQMLVLSVVTAVFLPLGLITGLLGINVGGIPGASVGWAFWGVVGVLIVLAVIQFWVFWKIGLIRRG</sequence>
<name>A0AAJ1U945_9RHOB</name>
<dbReference type="Pfam" id="PF01544">
    <property type="entry name" value="CorA"/>
    <property type="match status" value="1"/>
</dbReference>
<dbReference type="Proteomes" id="UP001227162">
    <property type="component" value="Unassembled WGS sequence"/>
</dbReference>
<dbReference type="CDD" id="cd12833">
    <property type="entry name" value="ZntB-like_1"/>
    <property type="match status" value="1"/>
</dbReference>
<evidence type="ECO:0000313" key="14">
    <source>
        <dbReference type="Proteomes" id="UP001227162"/>
    </source>
</evidence>
<feature type="transmembrane region" description="Helical" evidence="12">
    <location>
        <begin position="317"/>
        <end position="338"/>
    </location>
</feature>
<evidence type="ECO:0000313" key="13">
    <source>
        <dbReference type="EMBL" id="MDQ2095596.1"/>
    </source>
</evidence>